<dbReference type="InterPro" id="IPR037143">
    <property type="entry name" value="4-PPantetheinyl_Trfase_dom_sf"/>
</dbReference>
<keyword evidence="1 8" id="KW-0444">Lipid biosynthesis</keyword>
<dbReference type="EMBL" id="BFFP01000009">
    <property type="protein sequence ID" value="GBG94327.1"/>
    <property type="molecule type" value="Genomic_DNA"/>
</dbReference>
<feature type="binding site" evidence="8">
    <location>
        <position position="58"/>
    </location>
    <ligand>
        <name>Mg(2+)</name>
        <dbReference type="ChEBI" id="CHEBI:18420"/>
    </ligand>
</feature>
<organism evidence="10 11">
    <name type="scientific">Ligilactobacillus salitolerans</name>
    <dbReference type="NCBI Taxonomy" id="1808352"/>
    <lineage>
        <taxon>Bacteria</taxon>
        <taxon>Bacillati</taxon>
        <taxon>Bacillota</taxon>
        <taxon>Bacilli</taxon>
        <taxon>Lactobacillales</taxon>
        <taxon>Lactobacillaceae</taxon>
        <taxon>Ligilactobacillus</taxon>
    </lineage>
</organism>
<evidence type="ECO:0000256" key="3">
    <source>
        <dbReference type="ARBA" id="ARBA00022723"/>
    </source>
</evidence>
<keyword evidence="5 8" id="KW-0460">Magnesium</keyword>
<evidence type="ECO:0000256" key="7">
    <source>
        <dbReference type="ARBA" id="ARBA00023160"/>
    </source>
</evidence>
<dbReference type="InterPro" id="IPR002582">
    <property type="entry name" value="ACPS"/>
</dbReference>
<dbReference type="GO" id="GO:0000287">
    <property type="term" value="F:magnesium ion binding"/>
    <property type="evidence" value="ECO:0007669"/>
    <property type="project" value="UniProtKB-UniRule"/>
</dbReference>
<evidence type="ECO:0000256" key="1">
    <source>
        <dbReference type="ARBA" id="ARBA00022516"/>
    </source>
</evidence>
<keyword evidence="7 8" id="KW-0275">Fatty acid biosynthesis</keyword>
<comment type="similarity">
    <text evidence="8">Belongs to the P-Pant transferase superfamily. AcpS family.</text>
</comment>
<dbReference type="NCBIfam" id="TIGR00516">
    <property type="entry name" value="acpS"/>
    <property type="match status" value="1"/>
</dbReference>
<dbReference type="HAMAP" id="MF_00101">
    <property type="entry name" value="AcpS"/>
    <property type="match status" value="1"/>
</dbReference>
<evidence type="ECO:0000256" key="5">
    <source>
        <dbReference type="ARBA" id="ARBA00022842"/>
    </source>
</evidence>
<keyword evidence="2 8" id="KW-0808">Transferase</keyword>
<dbReference type="EC" id="2.7.8.7" evidence="8"/>
<reference evidence="10 11" key="1">
    <citation type="journal article" date="2019" name="Int. J. Syst. Evol. Microbiol.">
        <title>Lactobacillus salitolerans sp. nov., a novel lactic acid bacterium isolated from spent mushroom substrates.</title>
        <authorList>
            <person name="Tohno M."/>
            <person name="Tanizawa Y."/>
            <person name="Kojima Y."/>
            <person name="Sakamoto M."/>
            <person name="Nakamura Y."/>
            <person name="Ohkuma M."/>
            <person name="Kobayashi H."/>
        </authorList>
    </citation>
    <scope>NUCLEOTIDE SEQUENCE [LARGE SCALE GENOMIC DNA]</scope>
    <source>
        <strain evidence="10 11">YK43</strain>
    </source>
</reference>
<evidence type="ECO:0000259" key="9">
    <source>
        <dbReference type="Pfam" id="PF01648"/>
    </source>
</evidence>
<keyword evidence="6 8" id="KW-0443">Lipid metabolism</keyword>
<sequence>MIIGLGVDITDLDRIRSASDKSSHFARRVLTENEMEAYQALVPRRQVEFLGGRFSAKESFSKAYGTGIGKKIGFQDIEILSDQAGKPQAVCPLLKDDVNVLVSISHTAQLVMTEVILER</sequence>
<keyword evidence="4 8" id="KW-0276">Fatty acid metabolism</keyword>
<comment type="catalytic activity">
    <reaction evidence="8">
        <text>apo-[ACP] + CoA = holo-[ACP] + adenosine 3',5'-bisphosphate + H(+)</text>
        <dbReference type="Rhea" id="RHEA:12068"/>
        <dbReference type="Rhea" id="RHEA-COMP:9685"/>
        <dbReference type="Rhea" id="RHEA-COMP:9690"/>
        <dbReference type="ChEBI" id="CHEBI:15378"/>
        <dbReference type="ChEBI" id="CHEBI:29999"/>
        <dbReference type="ChEBI" id="CHEBI:57287"/>
        <dbReference type="ChEBI" id="CHEBI:58343"/>
        <dbReference type="ChEBI" id="CHEBI:64479"/>
        <dbReference type="EC" id="2.7.8.7"/>
    </reaction>
</comment>
<keyword evidence="11" id="KW-1185">Reference proteome</keyword>
<name>A0A401IS34_9LACO</name>
<comment type="cofactor">
    <cofactor evidence="8">
        <name>Mg(2+)</name>
        <dbReference type="ChEBI" id="CHEBI:18420"/>
    </cofactor>
</comment>
<evidence type="ECO:0000313" key="10">
    <source>
        <dbReference type="EMBL" id="GBG94327.1"/>
    </source>
</evidence>
<dbReference type="NCBIfam" id="TIGR00556">
    <property type="entry name" value="pantethn_trn"/>
    <property type="match status" value="1"/>
</dbReference>
<dbReference type="OrthoDB" id="517356at2"/>
<evidence type="ECO:0000313" key="11">
    <source>
        <dbReference type="Proteomes" id="UP000286848"/>
    </source>
</evidence>
<dbReference type="InterPro" id="IPR008278">
    <property type="entry name" value="4-PPantetheinyl_Trfase_dom"/>
</dbReference>
<dbReference type="InterPro" id="IPR004568">
    <property type="entry name" value="Ppantetheine-prot_Trfase_dom"/>
</dbReference>
<evidence type="ECO:0000256" key="4">
    <source>
        <dbReference type="ARBA" id="ARBA00022832"/>
    </source>
</evidence>
<dbReference type="AlphaFoldDB" id="A0A401IS34"/>
<evidence type="ECO:0000256" key="6">
    <source>
        <dbReference type="ARBA" id="ARBA00023098"/>
    </source>
</evidence>
<dbReference type="SUPFAM" id="SSF56214">
    <property type="entry name" value="4'-phosphopantetheinyl transferase"/>
    <property type="match status" value="1"/>
</dbReference>
<dbReference type="GO" id="GO:0008897">
    <property type="term" value="F:holo-[acyl-carrier-protein] synthase activity"/>
    <property type="evidence" value="ECO:0007669"/>
    <property type="project" value="UniProtKB-UniRule"/>
</dbReference>
<accession>A0A401IS34</accession>
<keyword evidence="3 8" id="KW-0479">Metal-binding</keyword>
<dbReference type="Proteomes" id="UP000286848">
    <property type="component" value="Unassembled WGS sequence"/>
</dbReference>
<dbReference type="Pfam" id="PF01648">
    <property type="entry name" value="ACPS"/>
    <property type="match status" value="1"/>
</dbReference>
<dbReference type="GO" id="GO:0005737">
    <property type="term" value="C:cytoplasm"/>
    <property type="evidence" value="ECO:0007669"/>
    <property type="project" value="UniProtKB-SubCell"/>
</dbReference>
<dbReference type="GO" id="GO:0006633">
    <property type="term" value="P:fatty acid biosynthetic process"/>
    <property type="evidence" value="ECO:0007669"/>
    <property type="project" value="UniProtKB-UniRule"/>
</dbReference>
<feature type="binding site" evidence="8">
    <location>
        <position position="8"/>
    </location>
    <ligand>
        <name>Mg(2+)</name>
        <dbReference type="ChEBI" id="CHEBI:18420"/>
    </ligand>
</feature>
<evidence type="ECO:0000256" key="2">
    <source>
        <dbReference type="ARBA" id="ARBA00022679"/>
    </source>
</evidence>
<dbReference type="Gene3D" id="3.90.470.20">
    <property type="entry name" value="4'-phosphopantetheinyl transferase domain"/>
    <property type="match status" value="1"/>
</dbReference>
<proteinExistence type="inferred from homology"/>
<evidence type="ECO:0000256" key="8">
    <source>
        <dbReference type="HAMAP-Rule" id="MF_00101"/>
    </source>
</evidence>
<comment type="caution">
    <text evidence="10">The sequence shown here is derived from an EMBL/GenBank/DDBJ whole genome shotgun (WGS) entry which is preliminary data.</text>
</comment>
<feature type="domain" description="4'-phosphopantetheinyl transferase" evidence="9">
    <location>
        <begin position="4"/>
        <end position="96"/>
    </location>
</feature>
<keyword evidence="8" id="KW-0963">Cytoplasm</keyword>
<gene>
    <name evidence="8 10" type="primary">acpS</name>
    <name evidence="10" type="ORF">LFYK43_07860</name>
</gene>
<protein>
    <recommendedName>
        <fullName evidence="8">Holo-[acyl-carrier-protein] synthase</fullName>
        <shortName evidence="8">Holo-ACP synthase</shortName>
        <ecNumber evidence="8">2.7.8.7</ecNumber>
    </recommendedName>
    <alternativeName>
        <fullName evidence="8">4'-phosphopantetheinyl transferase AcpS</fullName>
    </alternativeName>
</protein>
<comment type="function">
    <text evidence="8">Transfers the 4'-phosphopantetheine moiety from coenzyme A to a Ser of acyl-carrier-protein.</text>
</comment>
<comment type="subcellular location">
    <subcellularLocation>
        <location evidence="8">Cytoplasm</location>
    </subcellularLocation>
</comment>
<dbReference type="RefSeq" id="WP_124975631.1">
    <property type="nucleotide sequence ID" value="NZ_BFFP01000009.1"/>
</dbReference>